<sequence length="1061" mass="120316">MSRNHKSHKKASRPRMELYDEADGSQMVPTTARPSAPSAPVFHVHTDYYSQSMPKPSTRRTGQSSRTTVTALPTELHPNGSGASTDPPTSMCSDQSQSTILDDFITSKVSEMSFLDPDYVAPAEVVTGGEKSMRRPRPLGDHPLLVWKLAREVFLTEMLQLEALPSDAPKNCATCGLDLGRFRCLSCMDARMLCKTCIVDMHQAMPLHKIEEWTGSYFTKITLGALGLVIQLGHRLGDTCSLPTVVKSFVIIDVDGIFTVQMGFCDCMQATERHRQLLQSRLWPATTIYPQTAATFRILHLFQVLSFMSKISIYEFYHTLARLADNTGMHPPPDRYGAFLRIIRHEPGGIEATQPGELALRCPACPHPRINLPDGWANNTKNPWIYRLFLAIDANFRLRRLNVSSEESDPSLNHGYAYFVEEKKFRSHLETYGAVIPIEEKSTCNNHDAVKLANSRGGQGAAATGVGAVVCGRHDMKRPLSVGDLQKGERYINMDYFALSTLACDTPPWLVISYDIACQWHKNFFSRIGQYPYELRPHQSERNVLYLVPKFHLPAHILPCRNNFSFNYSAKVGRTDGEAPERGWAATNALANSTKEMGPGSRRDTLDDHFGDYNWRKIIIMAAIPEVSHIHVAQTICQRYKDAFSARAQHVVEFISFEDALRREHSTAIDEWRKIVLLWESDHSQVNPFAPLLRPVTENAVRLELAQEEKEETSIEICHDVSPSEFIAQGLQLEEAQVRLTDDIKELGTHSTDLQQMRVQQQANRILRKIEAWIEVQKVYMPKTSLLRAKDDDQRPPGTEIHATKIPLYLPSAALRLGATDPAAQTSVIKDERRLRLAQAHDTLATLREHLLLKSYLVIWRQRFSQGQRYGTKANTLMHRVEMKIRADAARYRRVYAALDVVSTHLSRHEWKNGLSPLKAEDVCGLDDYNESLSEGQRTLSWIWKTQLQGGKEGLQEALRIEWCKSRARAQRWQEECVLLTEEMRRVQTTFQYYAGLWKDRGKNVGLPGARAYALKQEALWNELNANAREQWNSLKEMLPSASPEALDSEIDLDSLPHYSS</sequence>
<proteinExistence type="predicted"/>
<protein>
    <recommendedName>
        <fullName evidence="2">CxC2-like cysteine cluster KDZ transposase-associated domain-containing protein</fullName>
    </recommendedName>
</protein>
<dbReference type="InterPro" id="IPR041457">
    <property type="entry name" value="CxC2_KDZ-assoc"/>
</dbReference>
<name>A0AA39P2T3_9AGAR</name>
<evidence type="ECO:0000313" key="4">
    <source>
        <dbReference type="Proteomes" id="UP001175228"/>
    </source>
</evidence>
<dbReference type="PANTHER" id="PTHR33096:SF1">
    <property type="entry name" value="CXC1-LIKE CYSTEINE CLUSTER ASSOCIATED WITH KDZ TRANSPOSASES DOMAIN-CONTAINING PROTEIN"/>
    <property type="match status" value="1"/>
</dbReference>
<dbReference type="AlphaFoldDB" id="A0AA39P2T3"/>
<reference evidence="3" key="1">
    <citation type="submission" date="2023-06" db="EMBL/GenBank/DDBJ databases">
        <authorList>
            <consortium name="Lawrence Berkeley National Laboratory"/>
            <person name="Ahrendt S."/>
            <person name="Sahu N."/>
            <person name="Indic B."/>
            <person name="Wong-Bajracharya J."/>
            <person name="Merenyi Z."/>
            <person name="Ke H.-M."/>
            <person name="Monk M."/>
            <person name="Kocsube S."/>
            <person name="Drula E."/>
            <person name="Lipzen A."/>
            <person name="Balint B."/>
            <person name="Henrissat B."/>
            <person name="Andreopoulos B."/>
            <person name="Martin F.M."/>
            <person name="Harder C.B."/>
            <person name="Rigling D."/>
            <person name="Ford K.L."/>
            <person name="Foster G.D."/>
            <person name="Pangilinan J."/>
            <person name="Papanicolaou A."/>
            <person name="Barry K."/>
            <person name="LaButti K."/>
            <person name="Viragh M."/>
            <person name="Koriabine M."/>
            <person name="Yan M."/>
            <person name="Riley R."/>
            <person name="Champramary S."/>
            <person name="Plett K.L."/>
            <person name="Tsai I.J."/>
            <person name="Slot J."/>
            <person name="Sipos G."/>
            <person name="Plett J."/>
            <person name="Nagy L.G."/>
            <person name="Grigoriev I.V."/>
        </authorList>
    </citation>
    <scope>NUCLEOTIDE SEQUENCE</scope>
    <source>
        <strain evidence="3">HWK02</strain>
    </source>
</reference>
<evidence type="ECO:0000256" key="1">
    <source>
        <dbReference type="SAM" id="MobiDB-lite"/>
    </source>
</evidence>
<feature type="domain" description="CxC2-like cysteine cluster KDZ transposase-associated" evidence="2">
    <location>
        <begin position="223"/>
        <end position="328"/>
    </location>
</feature>
<evidence type="ECO:0000259" key="2">
    <source>
        <dbReference type="Pfam" id="PF18803"/>
    </source>
</evidence>
<evidence type="ECO:0000313" key="3">
    <source>
        <dbReference type="EMBL" id="KAK0476286.1"/>
    </source>
</evidence>
<feature type="compositionally biased region" description="Polar residues" evidence="1">
    <location>
        <begin position="81"/>
        <end position="95"/>
    </location>
</feature>
<dbReference type="EMBL" id="JAUEPU010000135">
    <property type="protein sequence ID" value="KAK0476286.1"/>
    <property type="molecule type" value="Genomic_DNA"/>
</dbReference>
<dbReference type="Proteomes" id="UP001175228">
    <property type="component" value="Unassembled WGS sequence"/>
</dbReference>
<accession>A0AA39P2T3</accession>
<feature type="compositionally biased region" description="Basic residues" evidence="1">
    <location>
        <begin position="1"/>
        <end position="13"/>
    </location>
</feature>
<gene>
    <name evidence="3" type="ORF">EDD18DRAFT_1115587</name>
</gene>
<dbReference type="InterPro" id="IPR040521">
    <property type="entry name" value="KDZ"/>
</dbReference>
<feature type="region of interest" description="Disordered" evidence="1">
    <location>
        <begin position="1"/>
        <end position="95"/>
    </location>
</feature>
<comment type="caution">
    <text evidence="3">The sequence shown here is derived from an EMBL/GenBank/DDBJ whole genome shotgun (WGS) entry which is preliminary data.</text>
</comment>
<keyword evidence="4" id="KW-1185">Reference proteome</keyword>
<dbReference type="CDD" id="cd19757">
    <property type="entry name" value="Bbox1"/>
    <property type="match status" value="1"/>
</dbReference>
<feature type="compositionally biased region" description="Low complexity" evidence="1">
    <location>
        <begin position="59"/>
        <end position="70"/>
    </location>
</feature>
<dbReference type="Pfam" id="PF18803">
    <property type="entry name" value="CxC2"/>
    <property type="match status" value="1"/>
</dbReference>
<dbReference type="Pfam" id="PF18758">
    <property type="entry name" value="KDZ"/>
    <property type="match status" value="1"/>
</dbReference>
<feature type="compositionally biased region" description="Low complexity" evidence="1">
    <location>
        <begin position="29"/>
        <end position="40"/>
    </location>
</feature>
<organism evidence="3 4">
    <name type="scientific">Armillaria luteobubalina</name>
    <dbReference type="NCBI Taxonomy" id="153913"/>
    <lineage>
        <taxon>Eukaryota</taxon>
        <taxon>Fungi</taxon>
        <taxon>Dikarya</taxon>
        <taxon>Basidiomycota</taxon>
        <taxon>Agaricomycotina</taxon>
        <taxon>Agaricomycetes</taxon>
        <taxon>Agaricomycetidae</taxon>
        <taxon>Agaricales</taxon>
        <taxon>Marasmiineae</taxon>
        <taxon>Physalacriaceae</taxon>
        <taxon>Armillaria</taxon>
    </lineage>
</organism>
<dbReference type="PANTHER" id="PTHR33096">
    <property type="entry name" value="CXC2 DOMAIN-CONTAINING PROTEIN"/>
    <property type="match status" value="1"/>
</dbReference>